<dbReference type="EMBL" id="AYYR01000013">
    <property type="protein sequence ID" value="KRM77206.1"/>
    <property type="molecule type" value="Genomic_DNA"/>
</dbReference>
<keyword evidence="1" id="KW-0472">Membrane</keyword>
<feature type="transmembrane region" description="Helical" evidence="1">
    <location>
        <begin position="40"/>
        <end position="58"/>
    </location>
</feature>
<keyword evidence="1" id="KW-0812">Transmembrane</keyword>
<dbReference type="AlphaFoldDB" id="A0A0R2BN66"/>
<protein>
    <submittedName>
        <fullName evidence="2">Uncharacterized protein</fullName>
    </submittedName>
</protein>
<dbReference type="STRING" id="33960.TY91_07410"/>
<evidence type="ECO:0000313" key="2">
    <source>
        <dbReference type="EMBL" id="KRM77206.1"/>
    </source>
</evidence>
<reference evidence="2 3" key="1">
    <citation type="journal article" date="2015" name="Genome Announc.">
        <title>Expanding the biotechnology potential of lactobacilli through comparative genomics of 213 strains and associated genera.</title>
        <authorList>
            <person name="Sun Z."/>
            <person name="Harris H.M."/>
            <person name="McCann A."/>
            <person name="Guo C."/>
            <person name="Argimon S."/>
            <person name="Zhang W."/>
            <person name="Yang X."/>
            <person name="Jeffery I.B."/>
            <person name="Cooney J.C."/>
            <person name="Kagawa T.F."/>
            <person name="Liu W."/>
            <person name="Song Y."/>
            <person name="Salvetti E."/>
            <person name="Wrobel A."/>
            <person name="Rasinkangas P."/>
            <person name="Parkhill J."/>
            <person name="Rea M.C."/>
            <person name="O'Sullivan O."/>
            <person name="Ritari J."/>
            <person name="Douillard F.P."/>
            <person name="Paul Ross R."/>
            <person name="Yang R."/>
            <person name="Briner A.E."/>
            <person name="Felis G.E."/>
            <person name="de Vos W.M."/>
            <person name="Barrangou R."/>
            <person name="Klaenhammer T.R."/>
            <person name="Caufield P.W."/>
            <person name="Cui Y."/>
            <person name="Zhang H."/>
            <person name="O'Toole P.W."/>
        </authorList>
    </citation>
    <scope>NUCLEOTIDE SEQUENCE [LARGE SCALE GENOMIC DNA]</scope>
    <source>
        <strain evidence="2 3">DSM 20515</strain>
    </source>
</reference>
<gene>
    <name evidence="2" type="ORF">FC82_GL000448</name>
</gene>
<name>A0A0R2BN66_SECCO</name>
<proteinExistence type="predicted"/>
<organism evidence="2 3">
    <name type="scientific">Secundilactobacillus collinoides DSM 20515 = JCM 1123</name>
    <dbReference type="NCBI Taxonomy" id="1423733"/>
    <lineage>
        <taxon>Bacteria</taxon>
        <taxon>Bacillati</taxon>
        <taxon>Bacillota</taxon>
        <taxon>Bacilli</taxon>
        <taxon>Lactobacillales</taxon>
        <taxon>Lactobacillaceae</taxon>
        <taxon>Secundilactobacillus</taxon>
    </lineage>
</organism>
<dbReference type="Proteomes" id="UP000051845">
    <property type="component" value="Unassembled WGS sequence"/>
</dbReference>
<keyword evidence="1" id="KW-1133">Transmembrane helix</keyword>
<accession>A0A0R2BN66</accession>
<feature type="transmembrane region" description="Helical" evidence="1">
    <location>
        <begin position="64"/>
        <end position="88"/>
    </location>
</feature>
<evidence type="ECO:0000256" key="1">
    <source>
        <dbReference type="SAM" id="Phobius"/>
    </source>
</evidence>
<dbReference type="PATRIC" id="fig|1423733.4.peg.470"/>
<comment type="caution">
    <text evidence="2">The sequence shown here is derived from an EMBL/GenBank/DDBJ whole genome shotgun (WGS) entry which is preliminary data.</text>
</comment>
<sequence length="105" mass="11688">MLSAAFQQHITYMIGINILSYLGVYGICIYLSKNNSTEKIVLTLVNILAIFMMLSWMYMAVQKFSVIGIVLMVIVGIVGIIGAGWSIFANNKFQKMHSDTSNSNE</sequence>
<feature type="transmembrane region" description="Helical" evidence="1">
    <location>
        <begin position="12"/>
        <end position="31"/>
    </location>
</feature>
<evidence type="ECO:0000313" key="3">
    <source>
        <dbReference type="Proteomes" id="UP000051845"/>
    </source>
</evidence>